<dbReference type="InterPro" id="IPR050890">
    <property type="entry name" value="PTS_EIIA_component"/>
</dbReference>
<evidence type="ECO:0000256" key="5">
    <source>
        <dbReference type="ARBA" id="ARBA00022683"/>
    </source>
</evidence>
<evidence type="ECO:0000256" key="1">
    <source>
        <dbReference type="ARBA" id="ARBA00004496"/>
    </source>
</evidence>
<organism evidence="8 9">
    <name type="scientific">Raineyella fluvialis</name>
    <dbReference type="NCBI Taxonomy" id="2662261"/>
    <lineage>
        <taxon>Bacteria</taxon>
        <taxon>Bacillati</taxon>
        <taxon>Actinomycetota</taxon>
        <taxon>Actinomycetes</taxon>
        <taxon>Propionibacteriales</taxon>
        <taxon>Propionibacteriaceae</taxon>
        <taxon>Raineyella</taxon>
    </lineage>
</organism>
<dbReference type="KEGG" id="rain:Rai3103_06910"/>
<sequence>MLNPFPGTVGPLSEAPDPVFAAEMVGSGVLVDPDRTVGVAVAPVAGKVAKVHPHAYAIATPDGRGILVHLGIDTVRLNGEGFEILGPLKGEVVAGQEMIRWDPAAIEAQGLSPVVLVCVLDSAPGSIVSPLLGQHADVGEALFEVEPAEGSSRRGRRAS</sequence>
<protein>
    <submittedName>
        <fullName evidence="8">PTS glucose transporter subunit IIA</fullName>
    </submittedName>
</protein>
<keyword evidence="3 8" id="KW-0762">Sugar transport</keyword>
<keyword evidence="6" id="KW-0418">Kinase</keyword>
<dbReference type="EMBL" id="CP045725">
    <property type="protein sequence ID" value="QGF25122.1"/>
    <property type="molecule type" value="Genomic_DNA"/>
</dbReference>
<dbReference type="PROSITE" id="PS00371">
    <property type="entry name" value="PTS_EIIA_TYPE_1_HIS"/>
    <property type="match status" value="1"/>
</dbReference>
<dbReference type="PROSITE" id="PS51093">
    <property type="entry name" value="PTS_EIIA_TYPE_1"/>
    <property type="match status" value="1"/>
</dbReference>
<dbReference type="Pfam" id="PF00358">
    <property type="entry name" value="PTS_EIIA_1"/>
    <property type="match status" value="1"/>
</dbReference>
<evidence type="ECO:0000256" key="4">
    <source>
        <dbReference type="ARBA" id="ARBA00022679"/>
    </source>
</evidence>
<keyword evidence="9" id="KW-1185">Reference proteome</keyword>
<dbReference type="AlphaFoldDB" id="A0A5Q2FDS2"/>
<evidence type="ECO:0000256" key="6">
    <source>
        <dbReference type="ARBA" id="ARBA00022777"/>
    </source>
</evidence>
<evidence type="ECO:0000313" key="9">
    <source>
        <dbReference type="Proteomes" id="UP000386847"/>
    </source>
</evidence>
<comment type="subcellular location">
    <subcellularLocation>
        <location evidence="1">Cytoplasm</location>
    </subcellularLocation>
</comment>
<dbReference type="InterPro" id="IPR011055">
    <property type="entry name" value="Dup_hybrid_motif"/>
</dbReference>
<keyword evidence="4" id="KW-0808">Transferase</keyword>
<keyword evidence="2" id="KW-0813">Transport</keyword>
<feature type="domain" description="PTS EIIA type-1" evidence="7">
    <location>
        <begin position="17"/>
        <end position="121"/>
    </location>
</feature>
<dbReference type="GO" id="GO:0005737">
    <property type="term" value="C:cytoplasm"/>
    <property type="evidence" value="ECO:0007669"/>
    <property type="project" value="UniProtKB-SubCell"/>
</dbReference>
<dbReference type="Proteomes" id="UP000386847">
    <property type="component" value="Chromosome"/>
</dbReference>
<evidence type="ECO:0000259" key="7">
    <source>
        <dbReference type="PROSITE" id="PS51093"/>
    </source>
</evidence>
<evidence type="ECO:0000256" key="3">
    <source>
        <dbReference type="ARBA" id="ARBA00022597"/>
    </source>
</evidence>
<evidence type="ECO:0000256" key="2">
    <source>
        <dbReference type="ARBA" id="ARBA00022448"/>
    </source>
</evidence>
<evidence type="ECO:0000313" key="8">
    <source>
        <dbReference type="EMBL" id="QGF25122.1"/>
    </source>
</evidence>
<name>A0A5Q2FDS2_9ACTN</name>
<accession>A0A5Q2FDS2</accession>
<reference evidence="8 9" key="1">
    <citation type="submission" date="2019-10" db="EMBL/GenBank/DDBJ databases">
        <title>Genomic analysis of Raineyella sp. CBA3103.</title>
        <authorList>
            <person name="Roh S.W."/>
        </authorList>
    </citation>
    <scope>NUCLEOTIDE SEQUENCE [LARGE SCALE GENOMIC DNA]</scope>
    <source>
        <strain evidence="8 9">CBA3103</strain>
    </source>
</reference>
<gene>
    <name evidence="8" type="ORF">Rai3103_06910</name>
</gene>
<dbReference type="Gene3D" id="2.70.70.10">
    <property type="entry name" value="Glucose Permease (Domain IIA)"/>
    <property type="match status" value="1"/>
</dbReference>
<dbReference type="PANTHER" id="PTHR45008:SF1">
    <property type="entry name" value="PTS SYSTEM GLUCOSE-SPECIFIC EIIA COMPONENT"/>
    <property type="match status" value="1"/>
</dbReference>
<dbReference type="GO" id="GO:0016301">
    <property type="term" value="F:kinase activity"/>
    <property type="evidence" value="ECO:0007669"/>
    <property type="project" value="UniProtKB-KW"/>
</dbReference>
<dbReference type="SUPFAM" id="SSF51261">
    <property type="entry name" value="Duplicated hybrid motif"/>
    <property type="match status" value="1"/>
</dbReference>
<dbReference type="PANTHER" id="PTHR45008">
    <property type="entry name" value="PTS SYSTEM GLUCOSE-SPECIFIC EIIA COMPONENT"/>
    <property type="match status" value="1"/>
</dbReference>
<dbReference type="InterPro" id="IPR001127">
    <property type="entry name" value="PTS_EIIA_1_perm"/>
</dbReference>
<dbReference type="GO" id="GO:0009401">
    <property type="term" value="P:phosphoenolpyruvate-dependent sugar phosphotransferase system"/>
    <property type="evidence" value="ECO:0007669"/>
    <property type="project" value="UniProtKB-KW"/>
</dbReference>
<keyword evidence="5" id="KW-0598">Phosphotransferase system</keyword>
<proteinExistence type="predicted"/>